<dbReference type="PANTHER" id="PTHR43833">
    <property type="entry name" value="POTASSIUM CHANNEL PROTEIN 2-RELATED-RELATED"/>
    <property type="match status" value="1"/>
</dbReference>
<dbReference type="PROSITE" id="PS51202">
    <property type="entry name" value="RCK_C"/>
    <property type="match status" value="1"/>
</dbReference>
<evidence type="ECO:0000259" key="3">
    <source>
        <dbReference type="PROSITE" id="PS51202"/>
    </source>
</evidence>
<proteinExistence type="predicted"/>
<feature type="domain" description="RCK C-terminal" evidence="3">
    <location>
        <begin position="247"/>
        <end position="323"/>
    </location>
</feature>
<dbReference type="Gene3D" id="3.40.50.720">
    <property type="entry name" value="NAD(P)-binding Rossmann-like Domain"/>
    <property type="match status" value="1"/>
</dbReference>
<feature type="transmembrane region" description="Helical" evidence="2">
    <location>
        <begin position="71"/>
        <end position="98"/>
    </location>
</feature>
<sequence length="323" mass="34916">MPLFFFGFWQRVSKHQILFLTGLIVLIMIVSATLFSQTQHVSWLIGLYWAVTTVTTVGYGDVTPHNTVGRWIAMGTMLTAIPLAGAAFAGWAAAIVSIQLRKVWGMTMNKIHNHLVILGYSPLLIHILPDLLSEHPQAVIVSPLSSSELPDNLPCITGDPTHPHILAKASLPMAQQIVVVGESDGAVLMTAIEAHRIAPKTPIFAITQSRQAAQTLKDLGMTHSVASQDLLGHTLAKSLATPHAADFFVALLTSPDLALEEISVQQNWVGQRLDELELALSSTILAVIRQQQVILPLRHPVIEADDTILLLRPPAPGLSPAAS</sequence>
<comment type="subcellular location">
    <subcellularLocation>
        <location evidence="1">Cell membrane</location>
        <topology evidence="1">Multi-pass membrane protein</topology>
    </subcellularLocation>
</comment>
<dbReference type="Gene3D" id="3.30.70.1450">
    <property type="entry name" value="Regulator of K+ conductance, C-terminal domain"/>
    <property type="match status" value="1"/>
</dbReference>
<dbReference type="PANTHER" id="PTHR43833:SF9">
    <property type="entry name" value="POTASSIUM CHANNEL PROTEIN YUGO-RELATED"/>
    <property type="match status" value="1"/>
</dbReference>
<dbReference type="InterPro" id="IPR003148">
    <property type="entry name" value="RCK_N"/>
</dbReference>
<keyword evidence="2" id="KW-0812">Transmembrane</keyword>
<dbReference type="Pfam" id="PF02254">
    <property type="entry name" value="TrkA_N"/>
    <property type="match status" value="1"/>
</dbReference>
<dbReference type="InterPro" id="IPR036291">
    <property type="entry name" value="NAD(P)-bd_dom_sf"/>
</dbReference>
<dbReference type="SUPFAM" id="SSF116726">
    <property type="entry name" value="TrkA C-terminal domain-like"/>
    <property type="match status" value="1"/>
</dbReference>
<evidence type="ECO:0000313" key="4">
    <source>
        <dbReference type="EMBL" id="PSR21884.1"/>
    </source>
</evidence>
<evidence type="ECO:0000256" key="1">
    <source>
        <dbReference type="ARBA" id="ARBA00004651"/>
    </source>
</evidence>
<dbReference type="SUPFAM" id="SSF81324">
    <property type="entry name" value="Voltage-gated potassium channels"/>
    <property type="match status" value="1"/>
</dbReference>
<dbReference type="AlphaFoldDB" id="A0A2T2WI26"/>
<comment type="caution">
    <text evidence="4">The sequence shown here is derived from an EMBL/GenBank/DDBJ whole genome shotgun (WGS) entry which is preliminary data.</text>
</comment>
<feature type="transmembrane region" description="Helical" evidence="2">
    <location>
        <begin position="15"/>
        <end position="34"/>
    </location>
</feature>
<dbReference type="GO" id="GO:0006813">
    <property type="term" value="P:potassium ion transport"/>
    <property type="evidence" value="ECO:0007669"/>
    <property type="project" value="InterPro"/>
</dbReference>
<accession>A0A2T2WI26</accession>
<dbReference type="SUPFAM" id="SSF51735">
    <property type="entry name" value="NAD(P)-binding Rossmann-fold domains"/>
    <property type="match status" value="1"/>
</dbReference>
<dbReference type="Pfam" id="PF07885">
    <property type="entry name" value="Ion_trans_2"/>
    <property type="match status" value="1"/>
</dbReference>
<dbReference type="EMBL" id="PXYT01000123">
    <property type="protein sequence ID" value="PSR21884.1"/>
    <property type="molecule type" value="Genomic_DNA"/>
</dbReference>
<dbReference type="Gene3D" id="1.10.287.70">
    <property type="match status" value="1"/>
</dbReference>
<dbReference type="InterPro" id="IPR006037">
    <property type="entry name" value="RCK_C"/>
</dbReference>
<dbReference type="InterPro" id="IPR036721">
    <property type="entry name" value="RCK_C_sf"/>
</dbReference>
<dbReference type="GO" id="GO:0008324">
    <property type="term" value="F:monoatomic cation transmembrane transporter activity"/>
    <property type="evidence" value="ECO:0007669"/>
    <property type="project" value="InterPro"/>
</dbReference>
<keyword evidence="2" id="KW-1133">Transmembrane helix</keyword>
<feature type="transmembrane region" description="Helical" evidence="2">
    <location>
        <begin position="41"/>
        <end position="59"/>
    </location>
</feature>
<protein>
    <recommendedName>
        <fullName evidence="3">RCK C-terminal domain-containing protein</fullName>
    </recommendedName>
</protein>
<organism evidence="4 5">
    <name type="scientific">Sulfobacillus benefaciens</name>
    <dbReference type="NCBI Taxonomy" id="453960"/>
    <lineage>
        <taxon>Bacteria</taxon>
        <taxon>Bacillati</taxon>
        <taxon>Bacillota</taxon>
        <taxon>Clostridia</taxon>
        <taxon>Eubacteriales</taxon>
        <taxon>Clostridiales Family XVII. Incertae Sedis</taxon>
        <taxon>Sulfobacillus</taxon>
    </lineage>
</organism>
<gene>
    <name evidence="4" type="ORF">C7B43_21045</name>
</gene>
<keyword evidence="2" id="KW-0472">Membrane</keyword>
<name>A0A2T2WI26_9FIRM</name>
<dbReference type="Proteomes" id="UP000242699">
    <property type="component" value="Unassembled WGS sequence"/>
</dbReference>
<dbReference type="InterPro" id="IPR050721">
    <property type="entry name" value="Trk_Ktr_HKT_K-transport"/>
</dbReference>
<dbReference type="GO" id="GO:0005886">
    <property type="term" value="C:plasma membrane"/>
    <property type="evidence" value="ECO:0007669"/>
    <property type="project" value="UniProtKB-SubCell"/>
</dbReference>
<reference evidence="4 5" key="1">
    <citation type="journal article" date="2014" name="BMC Genomics">
        <title>Comparison of environmental and isolate Sulfobacillus genomes reveals diverse carbon, sulfur, nitrogen, and hydrogen metabolisms.</title>
        <authorList>
            <person name="Justice N.B."/>
            <person name="Norman A."/>
            <person name="Brown C.T."/>
            <person name="Singh A."/>
            <person name="Thomas B.C."/>
            <person name="Banfield J.F."/>
        </authorList>
    </citation>
    <scope>NUCLEOTIDE SEQUENCE [LARGE SCALE GENOMIC DNA]</scope>
    <source>
        <strain evidence="4">AMDSBA1</strain>
    </source>
</reference>
<evidence type="ECO:0000256" key="2">
    <source>
        <dbReference type="SAM" id="Phobius"/>
    </source>
</evidence>
<evidence type="ECO:0000313" key="5">
    <source>
        <dbReference type="Proteomes" id="UP000242699"/>
    </source>
</evidence>
<dbReference type="InterPro" id="IPR013099">
    <property type="entry name" value="K_chnl_dom"/>
</dbReference>